<dbReference type="PANTHER" id="PTHR43434">
    <property type="entry name" value="PHOSPHOGLYCOLATE PHOSPHATASE"/>
    <property type="match status" value="1"/>
</dbReference>
<dbReference type="Gene3D" id="3.40.50.1000">
    <property type="entry name" value="HAD superfamily/HAD-like"/>
    <property type="match status" value="1"/>
</dbReference>
<dbReference type="eggNOG" id="arCOG02292">
    <property type="taxonomic scope" value="Archaea"/>
</dbReference>
<protein>
    <submittedName>
        <fullName evidence="3">HAD superfamily hydrolase</fullName>
    </submittedName>
    <submittedName>
        <fullName evidence="2">HAD-superfamily hydrolase, subfamily IA, variant 1</fullName>
    </submittedName>
</protein>
<dbReference type="PATRIC" id="fig|795797.18.peg.1188"/>
<evidence type="ECO:0000313" key="5">
    <source>
        <dbReference type="Proteomes" id="UP000011645"/>
    </source>
</evidence>
<dbReference type="NCBIfam" id="TIGR01549">
    <property type="entry name" value="HAD-SF-IA-v1"/>
    <property type="match status" value="1"/>
</dbReference>
<dbReference type="PANTHER" id="PTHR43434:SF1">
    <property type="entry name" value="PHOSPHOGLYCOLATE PHOSPHATASE"/>
    <property type="match status" value="1"/>
</dbReference>
<dbReference type="InterPro" id="IPR041492">
    <property type="entry name" value="HAD_2"/>
</dbReference>
<reference evidence="2 4" key="1">
    <citation type="journal article" date="2010" name="J. Bacteriol.">
        <title>Complete genome sequence of Halalkalicoccus jeotgali B3(T), an extremely halophilic archaeon.</title>
        <authorList>
            <person name="Roh S.W."/>
            <person name="Nam Y.D."/>
            <person name="Nam S.H."/>
            <person name="Choi S.H."/>
            <person name="Park H.S."/>
            <person name="Bae J.W."/>
        </authorList>
    </citation>
    <scope>NUCLEOTIDE SEQUENCE [LARGE SCALE GENOMIC DNA]</scope>
    <source>
        <strain evidence="2">B3</strain>
        <strain evidence="4">DSM 18796 / CECT 7217 / JCM 14584 / KCTC 4019 / B3</strain>
    </source>
</reference>
<dbReference type="AlphaFoldDB" id="D8JA62"/>
<dbReference type="SFLD" id="SFLDS00003">
    <property type="entry name" value="Haloacid_Dehalogenase"/>
    <property type="match status" value="1"/>
</dbReference>
<dbReference type="GeneID" id="9418998"/>
<name>D8JA62_HALJB</name>
<proteinExistence type="inferred from homology"/>
<dbReference type="Proteomes" id="UP000011645">
    <property type="component" value="Unassembled WGS sequence"/>
</dbReference>
<dbReference type="Gene3D" id="1.10.150.240">
    <property type="entry name" value="Putative phosphatase, domain 2"/>
    <property type="match status" value="1"/>
</dbReference>
<evidence type="ECO:0000313" key="3">
    <source>
        <dbReference type="EMBL" id="ELY39956.1"/>
    </source>
</evidence>
<dbReference type="InterPro" id="IPR023214">
    <property type="entry name" value="HAD_sf"/>
</dbReference>
<dbReference type="STRING" id="795797.HacjB3_05965"/>
<dbReference type="EMBL" id="CP002062">
    <property type="protein sequence ID" value="ADJ14584.1"/>
    <property type="molecule type" value="Genomic_DNA"/>
</dbReference>
<dbReference type="InterPro" id="IPR036412">
    <property type="entry name" value="HAD-like_sf"/>
</dbReference>
<organism evidence="2 4">
    <name type="scientific">Halalkalicoccus jeotgali (strain DSM 18796 / CECT 7217 / JCM 14584 / KCTC 4019 / B3)</name>
    <dbReference type="NCBI Taxonomy" id="795797"/>
    <lineage>
        <taxon>Archaea</taxon>
        <taxon>Methanobacteriati</taxon>
        <taxon>Methanobacteriota</taxon>
        <taxon>Stenosarchaea group</taxon>
        <taxon>Halobacteria</taxon>
        <taxon>Halobacteriales</taxon>
        <taxon>Halococcaceae</taxon>
        <taxon>Halalkalicoccus</taxon>
    </lineage>
</organism>
<evidence type="ECO:0000313" key="2">
    <source>
        <dbReference type="EMBL" id="ADJ14584.1"/>
    </source>
</evidence>
<dbReference type="InterPro" id="IPR006439">
    <property type="entry name" value="HAD-SF_hydro_IA"/>
</dbReference>
<gene>
    <name evidence="2" type="ordered locus">HacjB3_05965</name>
    <name evidence="3" type="ORF">C497_04347</name>
</gene>
<dbReference type="KEGG" id="hje:HacjB3_05965"/>
<keyword evidence="2" id="KW-0378">Hydrolase</keyword>
<dbReference type="SUPFAM" id="SSF56784">
    <property type="entry name" value="HAD-like"/>
    <property type="match status" value="1"/>
</dbReference>
<dbReference type="SFLD" id="SFLDG01129">
    <property type="entry name" value="C1.5:_HAD__Beta-PGM__Phosphata"/>
    <property type="match status" value="1"/>
</dbReference>
<dbReference type="Pfam" id="PF13419">
    <property type="entry name" value="HAD_2"/>
    <property type="match status" value="1"/>
</dbReference>
<evidence type="ECO:0000256" key="1">
    <source>
        <dbReference type="ARBA" id="ARBA00007958"/>
    </source>
</evidence>
<accession>D8JA62</accession>
<dbReference type="RefSeq" id="WP_008414767.1">
    <property type="nucleotide sequence ID" value="NC_014297.1"/>
</dbReference>
<dbReference type="InterPro" id="IPR050155">
    <property type="entry name" value="HAD-like_hydrolase_sf"/>
</dbReference>
<dbReference type="GO" id="GO:0008967">
    <property type="term" value="F:phosphoglycolate phosphatase activity"/>
    <property type="evidence" value="ECO:0007669"/>
    <property type="project" value="TreeGrafter"/>
</dbReference>
<dbReference type="EMBL" id="AOHV01000012">
    <property type="protein sequence ID" value="ELY39956.1"/>
    <property type="molecule type" value="Genomic_DNA"/>
</dbReference>
<reference evidence="3 5" key="2">
    <citation type="journal article" date="2014" name="PLoS Genet.">
        <title>Phylogenetically driven sequencing of extremely halophilic archaea reveals strategies for static and dynamic osmo-response.</title>
        <authorList>
            <person name="Becker E.A."/>
            <person name="Seitzer P.M."/>
            <person name="Tritt A."/>
            <person name="Larsen D."/>
            <person name="Krusor M."/>
            <person name="Yao A.I."/>
            <person name="Wu D."/>
            <person name="Madern D."/>
            <person name="Eisen J.A."/>
            <person name="Darling A.E."/>
            <person name="Facciotti M.T."/>
        </authorList>
    </citation>
    <scope>NUCLEOTIDE SEQUENCE [LARGE SCALE GENOMIC DNA]</scope>
    <source>
        <strain evidence="3">B3</strain>
        <strain evidence="5">DSM 18796 / CECT 7217 / JCM 14584 / KCTC 4019 / B3</strain>
    </source>
</reference>
<keyword evidence="5" id="KW-1185">Reference proteome</keyword>
<dbReference type="Proteomes" id="UP000000390">
    <property type="component" value="Chromosome"/>
</dbReference>
<evidence type="ECO:0000313" key="4">
    <source>
        <dbReference type="Proteomes" id="UP000000390"/>
    </source>
</evidence>
<sequence length="231" mass="25985">MSEYDAVVFDNDGVLVERTRRDVLHGAIRETYEEFGVSPAEAEVEALLGVTRESVDELATEYGLDTAEFWYRRDMLASRAQCESIENGGKPLYEDIGALDELSPTLGVVSNNQHRTIEFILEHYDLHHHFETHYGREPTLAGIERKKPSAYYIERALTDLDTRNALYVGDSGVDVLAAREAGLDCAFIRRPHREDYDLPAAPAYEIRSLADLPVICRGDGEAFRPDMESAT</sequence>
<dbReference type="HOGENOM" id="CLU_108335_0_0_2"/>
<dbReference type="GO" id="GO:0006281">
    <property type="term" value="P:DNA repair"/>
    <property type="evidence" value="ECO:0007669"/>
    <property type="project" value="TreeGrafter"/>
</dbReference>
<comment type="similarity">
    <text evidence="1">Belongs to the HAD-like hydrolase superfamily.</text>
</comment>
<dbReference type="InterPro" id="IPR023198">
    <property type="entry name" value="PGP-like_dom2"/>
</dbReference>
<dbReference type="OrthoDB" id="115864at2157"/>